<dbReference type="EMBL" id="GL890964">
    <property type="protein sequence ID" value="EGJ30004.1"/>
    <property type="molecule type" value="Genomic_DNA"/>
</dbReference>
<organism evidence="2 3">
    <name type="scientific">Moorena producens 3L</name>
    <dbReference type="NCBI Taxonomy" id="489825"/>
    <lineage>
        <taxon>Bacteria</taxon>
        <taxon>Bacillati</taxon>
        <taxon>Cyanobacteriota</taxon>
        <taxon>Cyanophyceae</taxon>
        <taxon>Coleofasciculales</taxon>
        <taxon>Coleofasciculaceae</taxon>
        <taxon>Moorena</taxon>
    </lineage>
</organism>
<dbReference type="PANTHER" id="PTHR22835">
    <property type="entry name" value="ZINC FINGER FYVE DOMAIN CONTAINING PROTEIN"/>
    <property type="match status" value="1"/>
</dbReference>
<comment type="similarity">
    <text evidence="1">Belongs to the 'GDSL' lipolytic enzyme family.</text>
</comment>
<dbReference type="HOGENOM" id="CLU_015101_3_2_3"/>
<dbReference type="InterPro" id="IPR001087">
    <property type="entry name" value="GDSL"/>
</dbReference>
<dbReference type="PANTHER" id="PTHR22835:SF659">
    <property type="entry name" value="GDSL LIPASE_ACYLHYDROLASE, PUTATIVE (AFU_ORTHOLOGUE AFUA_2G00510)-RELATED"/>
    <property type="match status" value="1"/>
</dbReference>
<protein>
    <submittedName>
        <fullName evidence="2">Phospholipase/lecithinase/hemolysin</fullName>
    </submittedName>
</protein>
<dbReference type="OrthoDB" id="5292073at2"/>
<dbReference type="Pfam" id="PF00657">
    <property type="entry name" value="Lipase_GDSL"/>
    <property type="match status" value="1"/>
</dbReference>
<accession>F4XZJ9</accession>
<evidence type="ECO:0000313" key="3">
    <source>
        <dbReference type="Proteomes" id="UP000003959"/>
    </source>
</evidence>
<evidence type="ECO:0000256" key="1">
    <source>
        <dbReference type="ARBA" id="ARBA00008668"/>
    </source>
</evidence>
<name>F4XZJ9_9CYAN</name>
<dbReference type="Proteomes" id="UP000003959">
    <property type="component" value="Unassembled WGS sequence"/>
</dbReference>
<dbReference type="Gene3D" id="3.40.50.1110">
    <property type="entry name" value="SGNH hydrolase"/>
    <property type="match status" value="1"/>
</dbReference>
<keyword evidence="3" id="KW-1185">Reference proteome</keyword>
<sequence>MSITIDQIFDEDFYLSQYPEVADAIANGTAKSPIDHYLTVGQYQGYLPGKLFSDVYVFGDSFSDDGNLFELTNGIFPEFPNFEGRFTNGIIWIETLIPELGLEINPENNVAHGGATTGTDNVLNPRTDVLPDNLLPLPGIQTQIDDFVAENPVADPDALYMVWGGGNDYVGLSLTEVDTPITNLLTTIDKLADAGAKNIMIPNIFDLGAIPLAVNGSPEVQQRLAQATRDHNAALQIALEEVEQNSDINIIQVDMYSALNQAIENPANFGFSNVTEAFLDTNATNPDEFVFWNPIHPTVRSHNLFANQAQKSLSEVSEVLSIVKATQEYPLQSVPEPSIFNSGLVIVLALLFVSNNLSKKTR</sequence>
<reference evidence="3" key="1">
    <citation type="journal article" date="2011" name="Proc. Natl. Acad. Sci. U.S.A.">
        <title>Genomic insights into the physiology and ecology of the marine filamentous cyanobacterium Lyngbya majuscula.</title>
        <authorList>
            <person name="Jones A.C."/>
            <person name="Monroe E.A."/>
            <person name="Podell S."/>
            <person name="Hess W.R."/>
            <person name="Klages S."/>
            <person name="Esquenazi E."/>
            <person name="Niessen S."/>
            <person name="Hoover H."/>
            <person name="Rothmann M."/>
            <person name="Lasken R.S."/>
            <person name="Yates J.R.III."/>
            <person name="Reinhardt R."/>
            <person name="Kube M."/>
            <person name="Burkart M.D."/>
            <person name="Allen E.E."/>
            <person name="Dorrestein P.C."/>
            <person name="Gerwick W.H."/>
            <person name="Gerwick L."/>
        </authorList>
    </citation>
    <scope>NUCLEOTIDE SEQUENCE [LARGE SCALE GENOMIC DNA]</scope>
    <source>
        <strain evidence="3">3L</strain>
    </source>
</reference>
<dbReference type="CDD" id="cd01846">
    <property type="entry name" value="fatty_acyltransferase_like"/>
    <property type="match status" value="1"/>
</dbReference>
<dbReference type="GO" id="GO:0016788">
    <property type="term" value="F:hydrolase activity, acting on ester bonds"/>
    <property type="evidence" value="ECO:0007669"/>
    <property type="project" value="InterPro"/>
</dbReference>
<dbReference type="eggNOG" id="COG3240">
    <property type="taxonomic scope" value="Bacteria"/>
</dbReference>
<proteinExistence type="inferred from homology"/>
<dbReference type="RefSeq" id="WP_008188537.1">
    <property type="nucleotide sequence ID" value="NZ_GL890964.1"/>
</dbReference>
<evidence type="ECO:0000313" key="2">
    <source>
        <dbReference type="EMBL" id="EGJ30004.1"/>
    </source>
</evidence>
<dbReference type="AlphaFoldDB" id="F4XZJ9"/>
<gene>
    <name evidence="2" type="ORF">LYNGBM3L_57690</name>
</gene>
<dbReference type="SUPFAM" id="SSF52266">
    <property type="entry name" value="SGNH hydrolase"/>
    <property type="match status" value="1"/>
</dbReference>
<dbReference type="InterPro" id="IPR036514">
    <property type="entry name" value="SGNH_hydro_sf"/>
</dbReference>